<proteinExistence type="predicted"/>
<protein>
    <submittedName>
        <fullName evidence="1">Uncharacterized protein</fullName>
    </submittedName>
</protein>
<sequence length="104" mass="10688">MADPHAAEIVELQSERLTLQAGLDAYGIMGIAKMNGSDLLQVAVEIVARSEGAKAFLRVFEALSEPGVGAIVVTRDGNKTKIAVYTACSSAQAKKALDGAGGAL</sequence>
<evidence type="ECO:0000313" key="1">
    <source>
        <dbReference type="EMBL" id="KKK75612.1"/>
    </source>
</evidence>
<name>A0A0F8Y2J7_9ZZZZ</name>
<dbReference type="EMBL" id="LAZR01055783">
    <property type="protein sequence ID" value="KKK75612.1"/>
    <property type="molecule type" value="Genomic_DNA"/>
</dbReference>
<dbReference type="AlphaFoldDB" id="A0A0F8Y2J7"/>
<accession>A0A0F8Y2J7</accession>
<reference evidence="1" key="1">
    <citation type="journal article" date="2015" name="Nature">
        <title>Complex archaea that bridge the gap between prokaryotes and eukaryotes.</title>
        <authorList>
            <person name="Spang A."/>
            <person name="Saw J.H."/>
            <person name="Jorgensen S.L."/>
            <person name="Zaremba-Niedzwiedzka K."/>
            <person name="Martijn J."/>
            <person name="Lind A.E."/>
            <person name="van Eijk R."/>
            <person name="Schleper C."/>
            <person name="Guy L."/>
            <person name="Ettema T.J."/>
        </authorList>
    </citation>
    <scope>NUCLEOTIDE SEQUENCE</scope>
</reference>
<organism evidence="1">
    <name type="scientific">marine sediment metagenome</name>
    <dbReference type="NCBI Taxonomy" id="412755"/>
    <lineage>
        <taxon>unclassified sequences</taxon>
        <taxon>metagenomes</taxon>
        <taxon>ecological metagenomes</taxon>
    </lineage>
</organism>
<gene>
    <name evidence="1" type="ORF">LCGC14_2871960</name>
</gene>
<comment type="caution">
    <text evidence="1">The sequence shown here is derived from an EMBL/GenBank/DDBJ whole genome shotgun (WGS) entry which is preliminary data.</text>
</comment>